<dbReference type="NCBIfam" id="NF010769">
    <property type="entry name" value="PRK14172.1"/>
    <property type="match status" value="1"/>
</dbReference>
<dbReference type="Pfam" id="PF00763">
    <property type="entry name" value="THF_DHG_CYH"/>
    <property type="match status" value="1"/>
</dbReference>
<evidence type="ECO:0000256" key="7">
    <source>
        <dbReference type="ARBA" id="ARBA00022857"/>
    </source>
</evidence>
<evidence type="ECO:0000256" key="12">
    <source>
        <dbReference type="HAMAP-Rule" id="MF_01576"/>
    </source>
</evidence>
<feature type="binding site" evidence="12">
    <location>
        <position position="230"/>
    </location>
    <ligand>
        <name>NADP(+)</name>
        <dbReference type="ChEBI" id="CHEBI:58349"/>
    </ligand>
</feature>
<keyword evidence="6 12" id="KW-0378">Hydrolase</keyword>
<evidence type="ECO:0000259" key="14">
    <source>
        <dbReference type="Pfam" id="PF02882"/>
    </source>
</evidence>
<dbReference type="GO" id="GO:0035999">
    <property type="term" value="P:tetrahydrofolate interconversion"/>
    <property type="evidence" value="ECO:0007669"/>
    <property type="project" value="UniProtKB-UniRule"/>
</dbReference>
<dbReference type="InterPro" id="IPR036291">
    <property type="entry name" value="NAD(P)-bd_dom_sf"/>
</dbReference>
<evidence type="ECO:0000259" key="13">
    <source>
        <dbReference type="Pfam" id="PF00763"/>
    </source>
</evidence>
<dbReference type="CDD" id="cd01080">
    <property type="entry name" value="NAD_bind_m-THF_DH_Cyclohyd"/>
    <property type="match status" value="1"/>
</dbReference>
<evidence type="ECO:0000256" key="6">
    <source>
        <dbReference type="ARBA" id="ARBA00022801"/>
    </source>
</evidence>
<name>A0A127EK52_CLOPF</name>
<evidence type="ECO:0000256" key="3">
    <source>
        <dbReference type="ARBA" id="ARBA00022563"/>
    </source>
</evidence>
<feature type="binding site" evidence="12">
    <location>
        <begin position="164"/>
        <end position="166"/>
    </location>
    <ligand>
        <name>NADP(+)</name>
        <dbReference type="ChEBI" id="CHEBI:58349"/>
    </ligand>
</feature>
<sequence length="277" mass="30337">MDKILSGKTVAIDIKGQIKSYTEELKASGKSLKISSILVGDDGGSVYYQNFQEKLANNLGIDFEKIKLDESISEENLKLKIEELNKDDSVNGIMLLLPLPKHIDERAVTNLIDADKDLDCLSEVSVGRFYKGEKCFMPCTPNSVITLLKAYNVEIEGKEVVIIGRSNIVGKPLFQMFLNENATVTVCHSRTKNLKEVCKRADILVVAIGRANFIDSSYVREGAVVIDVGTSEVNGKITGDVNFDDVYEKASLITPVPGGVGSLTTTLLLKNVCKELD</sequence>
<dbReference type="PATRIC" id="fig|1502.177.peg.2323"/>
<keyword evidence="11 12" id="KW-0511">Multifunctional enzyme</keyword>
<dbReference type="PRINTS" id="PR00085">
    <property type="entry name" value="THFDHDRGNASE"/>
</dbReference>
<feature type="domain" description="Tetrahydrofolate dehydrogenase/cyclohydrolase catalytic" evidence="13">
    <location>
        <begin position="5"/>
        <end position="119"/>
    </location>
</feature>
<evidence type="ECO:0000256" key="5">
    <source>
        <dbReference type="ARBA" id="ARBA00022755"/>
    </source>
</evidence>
<dbReference type="InterPro" id="IPR020631">
    <property type="entry name" value="THF_DH/CycHdrlase_NAD-bd_dom"/>
</dbReference>
<dbReference type="HAMAP" id="MF_01576">
    <property type="entry name" value="THF_DHG_CYH"/>
    <property type="match status" value="1"/>
</dbReference>
<keyword evidence="8 12" id="KW-0560">Oxidoreductase</keyword>
<evidence type="ECO:0000256" key="9">
    <source>
        <dbReference type="ARBA" id="ARBA00023102"/>
    </source>
</evidence>
<evidence type="ECO:0000313" key="16">
    <source>
        <dbReference type="Proteomes" id="UP000070260"/>
    </source>
</evidence>
<evidence type="ECO:0000256" key="1">
    <source>
        <dbReference type="ARBA" id="ARBA00004777"/>
    </source>
</evidence>
<dbReference type="FunFam" id="3.40.50.10860:FF:000005">
    <property type="entry name" value="C-1-tetrahydrofolate synthase, cytoplasmic, putative"/>
    <property type="match status" value="1"/>
</dbReference>
<dbReference type="Gene3D" id="3.40.50.10860">
    <property type="entry name" value="Leucine Dehydrogenase, chain A, domain 1"/>
    <property type="match status" value="1"/>
</dbReference>
<dbReference type="GO" id="GO:0004488">
    <property type="term" value="F:methylenetetrahydrofolate dehydrogenase (NADP+) activity"/>
    <property type="evidence" value="ECO:0007669"/>
    <property type="project" value="UniProtKB-UniRule"/>
</dbReference>
<evidence type="ECO:0000256" key="2">
    <source>
        <dbReference type="ARBA" id="ARBA00011738"/>
    </source>
</evidence>
<feature type="domain" description="Tetrahydrofolate dehydrogenase/cyclohydrolase NAD(P)-binding" evidence="14">
    <location>
        <begin position="138"/>
        <end position="275"/>
    </location>
</feature>
<dbReference type="Proteomes" id="UP000070260">
    <property type="component" value="Chromosome"/>
</dbReference>
<comment type="similarity">
    <text evidence="12">Belongs to the tetrahydrofolate dehydrogenase/cyclohydrolase family.</text>
</comment>
<evidence type="ECO:0000256" key="10">
    <source>
        <dbReference type="ARBA" id="ARBA00023167"/>
    </source>
</evidence>
<dbReference type="FunFam" id="3.40.50.720:FF:000094">
    <property type="entry name" value="Bifunctional protein FolD"/>
    <property type="match status" value="1"/>
</dbReference>
<gene>
    <name evidence="12" type="primary">folD</name>
    <name evidence="15" type="ORF">JFP838_11330</name>
</gene>
<accession>A0A127EK52</accession>
<dbReference type="SUPFAM" id="SSF53223">
    <property type="entry name" value="Aminoacid dehydrogenase-like, N-terminal domain"/>
    <property type="match status" value="1"/>
</dbReference>
<dbReference type="UniPathway" id="UPA00193"/>
<dbReference type="EMBL" id="CP010994">
    <property type="protein sequence ID" value="AMN36332.1"/>
    <property type="molecule type" value="Genomic_DNA"/>
</dbReference>
<evidence type="ECO:0000256" key="4">
    <source>
        <dbReference type="ARBA" id="ARBA00022605"/>
    </source>
</evidence>
<dbReference type="GO" id="GO:0004477">
    <property type="term" value="F:methenyltetrahydrofolate cyclohydrolase activity"/>
    <property type="evidence" value="ECO:0007669"/>
    <property type="project" value="UniProtKB-UniRule"/>
</dbReference>
<keyword evidence="4 12" id="KW-0028">Amino-acid biosynthesis</keyword>
<dbReference type="GO" id="GO:0005829">
    <property type="term" value="C:cytosol"/>
    <property type="evidence" value="ECO:0007669"/>
    <property type="project" value="TreeGrafter"/>
</dbReference>
<dbReference type="GO" id="GO:0009086">
    <property type="term" value="P:methionine biosynthetic process"/>
    <property type="evidence" value="ECO:0007669"/>
    <property type="project" value="UniProtKB-KW"/>
</dbReference>
<dbReference type="Gene3D" id="3.40.50.720">
    <property type="entry name" value="NAD(P)-binding Rossmann-like Domain"/>
    <property type="match status" value="1"/>
</dbReference>
<evidence type="ECO:0000256" key="8">
    <source>
        <dbReference type="ARBA" id="ARBA00023002"/>
    </source>
</evidence>
<dbReference type="Pfam" id="PF02882">
    <property type="entry name" value="THF_DHG_CYH_C"/>
    <property type="match status" value="1"/>
</dbReference>
<keyword evidence="3 12" id="KW-0554">One-carbon metabolism</keyword>
<dbReference type="RefSeq" id="WP_061428853.1">
    <property type="nucleotide sequence ID" value="NZ_CATNXK010000001.1"/>
</dbReference>
<organism evidence="15 16">
    <name type="scientific">Clostridium perfringens</name>
    <dbReference type="NCBI Taxonomy" id="1502"/>
    <lineage>
        <taxon>Bacteria</taxon>
        <taxon>Bacillati</taxon>
        <taxon>Bacillota</taxon>
        <taxon>Clostridia</taxon>
        <taxon>Eubacteriales</taxon>
        <taxon>Clostridiaceae</taxon>
        <taxon>Clostridium</taxon>
    </lineage>
</organism>
<keyword evidence="7 12" id="KW-0521">NADP</keyword>
<comment type="pathway">
    <text evidence="1 12">One-carbon metabolism; tetrahydrofolate interconversion.</text>
</comment>
<dbReference type="EC" id="3.5.4.9" evidence="12"/>
<comment type="caution">
    <text evidence="12">Lacks conserved residue(s) required for the propagation of feature annotation.</text>
</comment>
<comment type="catalytic activity">
    <reaction evidence="12">
        <text>(6R)-5,10-methenyltetrahydrofolate + H2O = (6R)-10-formyltetrahydrofolate + H(+)</text>
        <dbReference type="Rhea" id="RHEA:23700"/>
        <dbReference type="ChEBI" id="CHEBI:15377"/>
        <dbReference type="ChEBI" id="CHEBI:15378"/>
        <dbReference type="ChEBI" id="CHEBI:57455"/>
        <dbReference type="ChEBI" id="CHEBI:195366"/>
        <dbReference type="EC" id="3.5.4.9"/>
    </reaction>
</comment>
<dbReference type="OrthoDB" id="9803580at2"/>
<reference evidence="15 16" key="1">
    <citation type="journal article" date="2016" name="PLoS ONE">
        <title>Plasmid Characterization and Chromosome Analysis of Two netF+ Clostridium perfringens Isolates Associated with Foal and Canine Necrotizing Enteritis.</title>
        <authorList>
            <person name="Mehdizadeh Gohari I."/>
            <person name="Kropinski A.M."/>
            <person name="Weese S.J."/>
            <person name="Parreira V.R."/>
            <person name="Whitehead A.E."/>
            <person name="Boerlin P."/>
            <person name="Prescott J.F."/>
        </authorList>
    </citation>
    <scope>NUCLEOTIDE SEQUENCE [LARGE SCALE GENOMIC DNA]</scope>
    <source>
        <strain evidence="15 16">JP838</strain>
    </source>
</reference>
<proteinExistence type="inferred from homology"/>
<dbReference type="InterPro" id="IPR020630">
    <property type="entry name" value="THF_DH/CycHdrlase_cat_dom"/>
</dbReference>
<dbReference type="InterPro" id="IPR000672">
    <property type="entry name" value="THF_DH/CycHdrlase"/>
</dbReference>
<dbReference type="GO" id="GO:0000105">
    <property type="term" value="P:L-histidine biosynthetic process"/>
    <property type="evidence" value="ECO:0007669"/>
    <property type="project" value="UniProtKB-KW"/>
</dbReference>
<keyword evidence="9 12" id="KW-0368">Histidine biosynthesis</keyword>
<dbReference type="PANTHER" id="PTHR48099">
    <property type="entry name" value="C-1-TETRAHYDROFOLATE SYNTHASE, CYTOPLASMIC-RELATED"/>
    <property type="match status" value="1"/>
</dbReference>
<keyword evidence="5 12" id="KW-0658">Purine biosynthesis</keyword>
<dbReference type="AlphaFoldDB" id="A0A127EK52"/>
<protein>
    <recommendedName>
        <fullName evidence="12">Bifunctional protein FolD</fullName>
    </recommendedName>
    <domain>
        <recommendedName>
            <fullName evidence="12">Methylenetetrahydrofolate dehydrogenase</fullName>
            <ecNumber evidence="12">1.5.1.5</ecNumber>
        </recommendedName>
    </domain>
    <domain>
        <recommendedName>
            <fullName evidence="12">Methenyltetrahydrofolate cyclohydrolase</fullName>
            <ecNumber evidence="12">3.5.4.9</ecNumber>
        </recommendedName>
    </domain>
</protein>
<comment type="subunit">
    <text evidence="2 12">Homodimer.</text>
</comment>
<dbReference type="InterPro" id="IPR046346">
    <property type="entry name" value="Aminoacid_DH-like_N_sf"/>
</dbReference>
<comment type="catalytic activity">
    <reaction evidence="12">
        <text>(6R)-5,10-methylene-5,6,7,8-tetrahydrofolate + NADP(+) = (6R)-5,10-methenyltetrahydrofolate + NADPH</text>
        <dbReference type="Rhea" id="RHEA:22812"/>
        <dbReference type="ChEBI" id="CHEBI:15636"/>
        <dbReference type="ChEBI" id="CHEBI:57455"/>
        <dbReference type="ChEBI" id="CHEBI:57783"/>
        <dbReference type="ChEBI" id="CHEBI:58349"/>
        <dbReference type="EC" id="1.5.1.5"/>
    </reaction>
</comment>
<keyword evidence="10 12" id="KW-0486">Methionine biosynthesis</keyword>
<evidence type="ECO:0000256" key="11">
    <source>
        <dbReference type="ARBA" id="ARBA00023268"/>
    </source>
</evidence>
<dbReference type="SUPFAM" id="SSF51735">
    <property type="entry name" value="NAD(P)-binding Rossmann-fold domains"/>
    <property type="match status" value="1"/>
</dbReference>
<dbReference type="EC" id="1.5.1.5" evidence="12"/>
<evidence type="ECO:0000313" key="15">
    <source>
        <dbReference type="EMBL" id="AMN36332.1"/>
    </source>
</evidence>
<dbReference type="GO" id="GO:0006164">
    <property type="term" value="P:purine nucleotide biosynthetic process"/>
    <property type="evidence" value="ECO:0007669"/>
    <property type="project" value="UniProtKB-KW"/>
</dbReference>
<dbReference type="PANTHER" id="PTHR48099:SF5">
    <property type="entry name" value="C-1-TETRAHYDROFOLATE SYNTHASE, CYTOPLASMIC"/>
    <property type="match status" value="1"/>
</dbReference>
<comment type="function">
    <text evidence="12">Catalyzes the oxidation of 5,10-methylenetetrahydrofolate to 5,10-methenyltetrahydrofolate and then the hydrolysis of 5,10-methenyltetrahydrofolate to 10-formyltetrahydrofolate.</text>
</comment>